<reference evidence="4" key="3">
    <citation type="submission" date="2011-05" db="EMBL/GenBank/DDBJ databases">
        <title>Complete sequence of Methylomonas methanica MC09.</title>
        <authorList>
            <consortium name="US DOE Joint Genome Institute"/>
            <person name="Lucas S."/>
            <person name="Han J."/>
            <person name="Lapidus A."/>
            <person name="Cheng J.-F."/>
            <person name="Goodwin L."/>
            <person name="Pitluck S."/>
            <person name="Peters L."/>
            <person name="Mikhailova N."/>
            <person name="Teshima H."/>
            <person name="Han C."/>
            <person name="Tapia R."/>
            <person name="Land M."/>
            <person name="Hauser L."/>
            <person name="Kyrpides N."/>
            <person name="Ivanova N."/>
            <person name="Pagani I."/>
            <person name="Stein L."/>
            <person name="Woyke T."/>
        </authorList>
    </citation>
    <scope>NUCLEOTIDE SEQUENCE [LARGE SCALE GENOMIC DNA]</scope>
    <source>
        <strain evidence="4">MC09</strain>
    </source>
</reference>
<dbReference type="SUPFAM" id="SSF53756">
    <property type="entry name" value="UDP-Glycosyltransferase/glycogen phosphorylase"/>
    <property type="match status" value="1"/>
</dbReference>
<dbReference type="InterPro" id="IPR001296">
    <property type="entry name" value="Glyco_trans_1"/>
</dbReference>
<dbReference type="PANTHER" id="PTHR45947">
    <property type="entry name" value="SULFOQUINOVOSYL TRANSFERASE SQD2"/>
    <property type="match status" value="1"/>
</dbReference>
<dbReference type="eggNOG" id="COG0438">
    <property type="taxonomic scope" value="Bacteria"/>
</dbReference>
<dbReference type="KEGG" id="mmt:Metme_4234"/>
<dbReference type="InterPro" id="IPR050194">
    <property type="entry name" value="Glycosyltransferase_grp1"/>
</dbReference>
<dbReference type="InterPro" id="IPR028098">
    <property type="entry name" value="Glyco_trans_4-like_N"/>
</dbReference>
<dbReference type="PANTHER" id="PTHR45947:SF14">
    <property type="entry name" value="SLL1723 PROTEIN"/>
    <property type="match status" value="1"/>
</dbReference>
<dbReference type="STRING" id="857087.Metme_4234"/>
<reference key="2">
    <citation type="submission" date="2011-05" db="EMBL/GenBank/DDBJ databases">
        <title>Complete genome sequence of the aerobic marine methanotroph Methylomonas methanica MC09.</title>
        <authorList>
            <person name="Boden R."/>
            <person name="Cunliffe M."/>
            <person name="Scanlan J."/>
            <person name="Moussard H."/>
            <person name="Kits K.D."/>
            <person name="Klotz M."/>
            <person name="Jetten M."/>
            <person name="Vuilleumier S."/>
            <person name="Han J."/>
            <person name="Peters L."/>
            <person name="Mikhailova N."/>
            <person name="Teshima H."/>
            <person name="Tapia R."/>
            <person name="Kyrpides N."/>
            <person name="Ivanova N."/>
            <person name="Pagani I."/>
            <person name="Cheng J.-F."/>
            <person name="Goodwin L."/>
            <person name="Han C."/>
            <person name="Hauser L."/>
            <person name="Land M."/>
            <person name="Lapidus A."/>
            <person name="Lucas S."/>
            <person name="Pitluck S."/>
            <person name="Woyke T."/>
            <person name="Stein L.Y."/>
            <person name="Murrell C."/>
        </authorList>
    </citation>
    <scope>NUCLEOTIDE SEQUENCE</scope>
    <source>
        <strain>MC09</strain>
    </source>
</reference>
<name>G0A242_METMM</name>
<evidence type="ECO:0000259" key="1">
    <source>
        <dbReference type="Pfam" id="PF00534"/>
    </source>
</evidence>
<dbReference type="RefSeq" id="WP_013820800.1">
    <property type="nucleotide sequence ID" value="NC_015572.1"/>
</dbReference>
<proteinExistence type="predicted"/>
<feature type="domain" description="Glycosyltransferase subfamily 4-like N-terminal" evidence="2">
    <location>
        <begin position="99"/>
        <end position="207"/>
    </location>
</feature>
<organism evidence="3 4">
    <name type="scientific">Methylomonas methanica (strain DSM 25384 / MC09)</name>
    <dbReference type="NCBI Taxonomy" id="857087"/>
    <lineage>
        <taxon>Bacteria</taxon>
        <taxon>Pseudomonadati</taxon>
        <taxon>Pseudomonadota</taxon>
        <taxon>Gammaproteobacteria</taxon>
        <taxon>Methylococcales</taxon>
        <taxon>Methylococcaceae</taxon>
        <taxon>Methylomonas</taxon>
    </lineage>
</organism>
<protein>
    <submittedName>
        <fullName evidence="3">Glycosyl transferase group 1</fullName>
    </submittedName>
</protein>
<dbReference type="Gene3D" id="3.40.50.2000">
    <property type="entry name" value="Glycogen Phosphorylase B"/>
    <property type="match status" value="2"/>
</dbReference>
<dbReference type="OrthoDB" id="4611853at2"/>
<dbReference type="AlphaFoldDB" id="G0A242"/>
<evidence type="ECO:0000313" key="4">
    <source>
        <dbReference type="Proteomes" id="UP000008888"/>
    </source>
</evidence>
<feature type="domain" description="Glycosyl transferase family 1" evidence="1">
    <location>
        <begin position="222"/>
        <end position="383"/>
    </location>
</feature>
<evidence type="ECO:0000313" key="3">
    <source>
        <dbReference type="EMBL" id="AEG02585.1"/>
    </source>
</evidence>
<dbReference type="Pfam" id="PF00534">
    <property type="entry name" value="Glycos_transf_1"/>
    <property type="match status" value="1"/>
</dbReference>
<dbReference type="Proteomes" id="UP000008888">
    <property type="component" value="Chromosome"/>
</dbReference>
<sequence>MKIAYLAPELPALSATFVYNEILQLEKMGDDILPLSVRRPNPIAEDVALDRLKKNVVFVYENKKYQVIINHIALLIQKPVFYVKAFGFLIKDIITVGIFTRNALGLVYRYFYAACIADQLLKHKCLHIHAHFAHVPGDLAMYAATMAGVKFSITAHANDLFERGWLLREKIHRAVFLVTISEFNKRFLVRLGGAAEKIRVIRCGIDFQAFPNRKDSALGQVIKIGAVCRLVEKKGIDTLIRAVSILKKAEINVSLYIAGSGPLEAQLYQLTNELGLTKDDVRFLGALPHGQVSDFIHSLDMFILPCRRDKNGDMDGIPVALMEAMAIGIPVISTVLSGIPELIDDRETGLLTEPDDIDGLVTAMMALAKEGSLRARLIQNAANKIKTEFSLTANTLMLRDLIYSRCRSLS</sequence>
<dbReference type="EMBL" id="CP002738">
    <property type="protein sequence ID" value="AEG02585.1"/>
    <property type="molecule type" value="Genomic_DNA"/>
</dbReference>
<accession>G0A242</accession>
<gene>
    <name evidence="3" type="ordered locus">Metme_4234</name>
</gene>
<keyword evidence="4" id="KW-1185">Reference proteome</keyword>
<dbReference type="HOGENOM" id="CLU_009583_14_2_6"/>
<keyword evidence="3" id="KW-0808">Transferase</keyword>
<evidence type="ECO:0000259" key="2">
    <source>
        <dbReference type="Pfam" id="PF13439"/>
    </source>
</evidence>
<dbReference type="Pfam" id="PF13439">
    <property type="entry name" value="Glyco_transf_4"/>
    <property type="match status" value="1"/>
</dbReference>
<dbReference type="GO" id="GO:0016757">
    <property type="term" value="F:glycosyltransferase activity"/>
    <property type="evidence" value="ECO:0007669"/>
    <property type="project" value="InterPro"/>
</dbReference>
<reference evidence="3 4" key="1">
    <citation type="journal article" date="2011" name="J. Bacteriol.">
        <title>Complete Genome Sequence of the Aerobic Marine Methanotroph Methylomonas methanica MC09.</title>
        <authorList>
            <person name="Boden R."/>
            <person name="Cunliffe M."/>
            <person name="Scanlan J."/>
            <person name="Moussard H."/>
            <person name="Kits K.D."/>
            <person name="Klotz M.G."/>
            <person name="Jetten M.S."/>
            <person name="Vuilleumier S."/>
            <person name="Han J."/>
            <person name="Peters L."/>
            <person name="Mikhailova N."/>
            <person name="Teshima H."/>
            <person name="Tapia R."/>
            <person name="Kyrpides N."/>
            <person name="Ivanova N."/>
            <person name="Pagani I."/>
            <person name="Cheng J.F."/>
            <person name="Goodwin L."/>
            <person name="Han C."/>
            <person name="Hauser L."/>
            <person name="Land M.L."/>
            <person name="Lapidus A."/>
            <person name="Lucas S."/>
            <person name="Pitluck S."/>
            <person name="Woyke T."/>
            <person name="Stein L."/>
            <person name="Murrell J.C."/>
        </authorList>
    </citation>
    <scope>NUCLEOTIDE SEQUENCE [LARGE SCALE GENOMIC DNA]</scope>
    <source>
        <strain evidence="3 4">MC09</strain>
    </source>
</reference>